<dbReference type="Pfam" id="PF13561">
    <property type="entry name" value="adh_short_C2"/>
    <property type="match status" value="1"/>
</dbReference>
<proteinExistence type="inferred from homology"/>
<comment type="similarity">
    <text evidence="1">Belongs to the short-chain dehydrogenases/reductases (SDR) family.</text>
</comment>
<dbReference type="CDD" id="cd05233">
    <property type="entry name" value="SDR_c"/>
    <property type="match status" value="1"/>
</dbReference>
<accession>A0A443IB60</accession>
<dbReference type="EMBL" id="JMEE01000039">
    <property type="protein sequence ID" value="RWR01230.1"/>
    <property type="molecule type" value="Genomic_DNA"/>
</dbReference>
<dbReference type="PANTHER" id="PTHR43477:SF1">
    <property type="entry name" value="DIHYDROANTICAPSIN 7-DEHYDROGENASE"/>
    <property type="match status" value="1"/>
</dbReference>
<dbReference type="PRINTS" id="PR00081">
    <property type="entry name" value="GDHRDH"/>
</dbReference>
<dbReference type="SUPFAM" id="SSF51735">
    <property type="entry name" value="NAD(P)-binding Rossmann-fold domains"/>
    <property type="match status" value="1"/>
</dbReference>
<gene>
    <name evidence="3" type="ORF">ED28_15025</name>
</gene>
<dbReference type="RefSeq" id="WP_128178861.1">
    <property type="nucleotide sequence ID" value="NZ_CP071409.1"/>
</dbReference>
<evidence type="ECO:0000256" key="2">
    <source>
        <dbReference type="ARBA" id="ARBA00023002"/>
    </source>
</evidence>
<dbReference type="Gene3D" id="3.40.50.720">
    <property type="entry name" value="NAD(P)-binding Rossmann-like Domain"/>
    <property type="match status" value="1"/>
</dbReference>
<name>A0A443IB60_9GAMM</name>
<dbReference type="InterPro" id="IPR036291">
    <property type="entry name" value="NAD(P)-bd_dom_sf"/>
</dbReference>
<dbReference type="PANTHER" id="PTHR43477">
    <property type="entry name" value="DIHYDROANTICAPSIN 7-DEHYDROGENASE"/>
    <property type="match status" value="1"/>
</dbReference>
<dbReference type="NCBIfam" id="NF005449">
    <property type="entry name" value="PRK07041.1"/>
    <property type="match status" value="1"/>
</dbReference>
<dbReference type="AlphaFoldDB" id="A0A443IB60"/>
<keyword evidence="2" id="KW-0560">Oxidoreductase</keyword>
<comment type="caution">
    <text evidence="3">The sequence shown here is derived from an EMBL/GenBank/DDBJ whole genome shotgun (WGS) entry which is preliminary data.</text>
</comment>
<evidence type="ECO:0000313" key="4">
    <source>
        <dbReference type="Proteomes" id="UP000288794"/>
    </source>
</evidence>
<dbReference type="InterPro" id="IPR002347">
    <property type="entry name" value="SDR_fam"/>
</dbReference>
<reference evidence="3 4" key="1">
    <citation type="submission" date="2014-04" db="EMBL/GenBank/DDBJ databases">
        <title>Draft genome sequence of Pantoea beijingensis strain LMG 27579, an emerging pathogen to Pleurotus eryngii with potential industrial application.</title>
        <authorList>
            <person name="Xu F."/>
            <person name="Liu Y."/>
            <person name="Wang S."/>
            <person name="Yin Y."/>
            <person name="Ma Y."/>
            <person name="Zhao S."/>
            <person name="Rong C."/>
        </authorList>
    </citation>
    <scope>NUCLEOTIDE SEQUENCE [LARGE SCALE GENOMIC DNA]</scope>
    <source>
        <strain evidence="3 4">LMG 27579</strain>
    </source>
</reference>
<organism evidence="3 4">
    <name type="scientific">[Pantoea] beijingensis</name>
    <dbReference type="NCBI Taxonomy" id="1324864"/>
    <lineage>
        <taxon>Bacteria</taxon>
        <taxon>Pseudomonadati</taxon>
        <taxon>Pseudomonadota</taxon>
        <taxon>Gammaproteobacteria</taxon>
        <taxon>Enterobacterales</taxon>
        <taxon>Erwiniaceae</taxon>
        <taxon>Erwinia</taxon>
    </lineage>
</organism>
<evidence type="ECO:0000313" key="3">
    <source>
        <dbReference type="EMBL" id="RWR01230.1"/>
    </source>
</evidence>
<dbReference type="Proteomes" id="UP000288794">
    <property type="component" value="Unassembled WGS sequence"/>
</dbReference>
<protein>
    <submittedName>
        <fullName evidence="3">Short-chain dehydrogenase</fullName>
    </submittedName>
</protein>
<dbReference type="GO" id="GO:0016491">
    <property type="term" value="F:oxidoreductase activity"/>
    <property type="evidence" value="ECO:0007669"/>
    <property type="project" value="UniProtKB-KW"/>
</dbReference>
<keyword evidence="4" id="KW-1185">Reference proteome</keyword>
<dbReference type="InterPro" id="IPR051122">
    <property type="entry name" value="SDR_DHRS6-like"/>
</dbReference>
<evidence type="ECO:0000256" key="1">
    <source>
        <dbReference type="ARBA" id="ARBA00006484"/>
    </source>
</evidence>
<sequence length="236" mass="24740">MSEFTDNRVLVVGGSSGIGEAIAQAFVRQGAKVTIASRSEDKLKAAAQRIGQVNSVVLDTADNAAIEAFFAQHHPWDHIAISAAQTPFGLVKELSLSDAYSAMESKFWGAYRLARAAKISERGSLTFVSGFLSVRPGTAVLQGAINAALESLGRGLALELSPVRVNSVSPGIIETPLWDGMPSDTREQIFTATRKALPAKTLGQPEDIARAVLFLAGSQFTSGATLLVDGGGAIQA</sequence>